<accession>A0AAU9KLF2</accession>
<name>A0AAU9KLF2_9CILI</name>
<sequence>MLILLSQGLEPPKIFYRNSKHEHLKLPPLIAYLLEKKLKVNGIEENKENIIGGILTLSDIIQEQDFTNMESIQQNEGGWWALFRTFLIIYSKSDDYFKRMVSWTPPFYAVQKHFKEVQIDLNKNDYEPDLIDWPNWLGAQRLLTKIKH</sequence>
<gene>
    <name evidence="1" type="ORF">BSTOLATCC_MIC60830</name>
</gene>
<dbReference type="EMBL" id="CAJZBQ010000058">
    <property type="protein sequence ID" value="CAG9334210.1"/>
    <property type="molecule type" value="Genomic_DNA"/>
</dbReference>
<comment type="caution">
    <text evidence="1">The sequence shown here is derived from an EMBL/GenBank/DDBJ whole genome shotgun (WGS) entry which is preliminary data.</text>
</comment>
<dbReference type="Proteomes" id="UP001162131">
    <property type="component" value="Unassembled WGS sequence"/>
</dbReference>
<reference evidence="1" key="1">
    <citation type="submission" date="2021-09" db="EMBL/GenBank/DDBJ databases">
        <authorList>
            <consortium name="AG Swart"/>
            <person name="Singh M."/>
            <person name="Singh A."/>
            <person name="Seah K."/>
            <person name="Emmerich C."/>
        </authorList>
    </citation>
    <scope>NUCLEOTIDE SEQUENCE</scope>
    <source>
        <strain evidence="1">ATCC30299</strain>
    </source>
</reference>
<evidence type="ECO:0000313" key="2">
    <source>
        <dbReference type="Proteomes" id="UP001162131"/>
    </source>
</evidence>
<organism evidence="1 2">
    <name type="scientific">Blepharisma stoltei</name>
    <dbReference type="NCBI Taxonomy" id="1481888"/>
    <lineage>
        <taxon>Eukaryota</taxon>
        <taxon>Sar</taxon>
        <taxon>Alveolata</taxon>
        <taxon>Ciliophora</taxon>
        <taxon>Postciliodesmatophora</taxon>
        <taxon>Heterotrichea</taxon>
        <taxon>Heterotrichida</taxon>
        <taxon>Blepharismidae</taxon>
        <taxon>Blepharisma</taxon>
    </lineage>
</organism>
<evidence type="ECO:0000313" key="1">
    <source>
        <dbReference type="EMBL" id="CAG9334210.1"/>
    </source>
</evidence>
<dbReference type="AlphaFoldDB" id="A0AAU9KLF2"/>
<protein>
    <submittedName>
        <fullName evidence="1">Uncharacterized protein</fullName>
    </submittedName>
</protein>
<proteinExistence type="predicted"/>
<keyword evidence="2" id="KW-1185">Reference proteome</keyword>